<feature type="compositionally biased region" description="Basic and acidic residues" evidence="1">
    <location>
        <begin position="108"/>
        <end position="126"/>
    </location>
</feature>
<proteinExistence type="predicted"/>
<dbReference type="AlphaFoldDB" id="A0A553P1V9"/>
<sequence>MFVSDNMLHNVERKARLNVIVVPRLPRDASVEWQVLGLRPYRIDTEDLESSKDQVSKSMWNVESGEQLRDDEVVCEEWLSIESQQVDSHVGEIGRRDDDDDDDDQEELEAREKSSNGKVENRNCQF</sequence>
<accession>A0A553P1V9</accession>
<feature type="compositionally biased region" description="Acidic residues" evidence="1">
    <location>
        <begin position="98"/>
        <end position="107"/>
    </location>
</feature>
<gene>
    <name evidence="2" type="ORF">TCAL_14846</name>
</gene>
<comment type="caution">
    <text evidence="2">The sequence shown here is derived from an EMBL/GenBank/DDBJ whole genome shotgun (WGS) entry which is preliminary data.</text>
</comment>
<evidence type="ECO:0000313" key="2">
    <source>
        <dbReference type="EMBL" id="TRY71612.1"/>
    </source>
</evidence>
<evidence type="ECO:0000256" key="1">
    <source>
        <dbReference type="SAM" id="MobiDB-lite"/>
    </source>
</evidence>
<evidence type="ECO:0000313" key="3">
    <source>
        <dbReference type="Proteomes" id="UP000318571"/>
    </source>
</evidence>
<dbReference type="EMBL" id="VCGU01000008">
    <property type="protein sequence ID" value="TRY71612.1"/>
    <property type="molecule type" value="Genomic_DNA"/>
</dbReference>
<name>A0A553P1V9_TIGCA</name>
<protein>
    <submittedName>
        <fullName evidence="2">Uncharacterized protein</fullName>
    </submittedName>
</protein>
<keyword evidence="3" id="KW-1185">Reference proteome</keyword>
<dbReference type="Proteomes" id="UP000318571">
    <property type="component" value="Chromosome 7"/>
</dbReference>
<organism evidence="2 3">
    <name type="scientific">Tigriopus californicus</name>
    <name type="common">Marine copepod</name>
    <dbReference type="NCBI Taxonomy" id="6832"/>
    <lineage>
        <taxon>Eukaryota</taxon>
        <taxon>Metazoa</taxon>
        <taxon>Ecdysozoa</taxon>
        <taxon>Arthropoda</taxon>
        <taxon>Crustacea</taxon>
        <taxon>Multicrustacea</taxon>
        <taxon>Hexanauplia</taxon>
        <taxon>Copepoda</taxon>
        <taxon>Harpacticoida</taxon>
        <taxon>Harpacticidae</taxon>
        <taxon>Tigriopus</taxon>
    </lineage>
</organism>
<feature type="region of interest" description="Disordered" evidence="1">
    <location>
        <begin position="85"/>
        <end position="126"/>
    </location>
</feature>
<reference evidence="2 3" key="1">
    <citation type="journal article" date="2018" name="Nat. Ecol. Evol.">
        <title>Genomic signatures of mitonuclear coevolution across populations of Tigriopus californicus.</title>
        <authorList>
            <person name="Barreto F.S."/>
            <person name="Watson E.T."/>
            <person name="Lima T.G."/>
            <person name="Willett C.S."/>
            <person name="Edmands S."/>
            <person name="Li W."/>
            <person name="Burton R.S."/>
        </authorList>
    </citation>
    <scope>NUCLEOTIDE SEQUENCE [LARGE SCALE GENOMIC DNA]</scope>
    <source>
        <strain evidence="2 3">San Diego</strain>
    </source>
</reference>